<dbReference type="RefSeq" id="WP_008189704.1">
    <property type="nucleotide sequence ID" value="NZ_CM011002.1"/>
</dbReference>
<feature type="domain" description="ATP-grasp" evidence="3">
    <location>
        <begin position="89"/>
        <end position="330"/>
    </location>
</feature>
<dbReference type="SUPFAM" id="SSF56059">
    <property type="entry name" value="Glutathione synthetase ATP-binding domain-like"/>
    <property type="match status" value="1"/>
</dbReference>
<organism evidence="4 5">
    <name type="scientific">Roseibium alexandrii (strain DSM 17067 / NCIMB 14079 / DFL-11)</name>
    <name type="common">Labrenzia alexandrii</name>
    <dbReference type="NCBI Taxonomy" id="244592"/>
    <lineage>
        <taxon>Bacteria</taxon>
        <taxon>Pseudomonadati</taxon>
        <taxon>Pseudomonadota</taxon>
        <taxon>Alphaproteobacteria</taxon>
        <taxon>Hyphomicrobiales</taxon>
        <taxon>Stappiaceae</taxon>
        <taxon>Roseibium</taxon>
    </lineage>
</organism>
<dbReference type="Gene3D" id="3.30.470.20">
    <property type="entry name" value="ATP-grasp fold, B domain"/>
    <property type="match status" value="1"/>
</dbReference>
<accession>A0A5E8GUI2</accession>
<dbReference type="GO" id="GO:0005524">
    <property type="term" value="F:ATP binding"/>
    <property type="evidence" value="ECO:0007669"/>
    <property type="project" value="UniProtKB-UniRule"/>
</dbReference>
<dbReference type="Proteomes" id="UP000004703">
    <property type="component" value="Chromosome"/>
</dbReference>
<dbReference type="GO" id="GO:0005737">
    <property type="term" value="C:cytoplasm"/>
    <property type="evidence" value="ECO:0007669"/>
    <property type="project" value="TreeGrafter"/>
</dbReference>
<keyword evidence="1 4" id="KW-0436">Ligase</keyword>
<reference evidence="4 5" key="1">
    <citation type="submission" date="2008-01" db="EMBL/GenBank/DDBJ databases">
        <authorList>
            <person name="Wagner-Dobler I."/>
            <person name="Ferriera S."/>
            <person name="Johnson J."/>
            <person name="Kravitz S."/>
            <person name="Beeson K."/>
            <person name="Sutton G."/>
            <person name="Rogers Y.-H."/>
            <person name="Friedman R."/>
            <person name="Frazier M."/>
            <person name="Venter J.C."/>
        </authorList>
    </citation>
    <scope>NUCLEOTIDE SEQUENCE [LARGE SCALE GENOMIC DNA]</scope>
    <source>
        <strain evidence="5">DSM 17067 / NCIMB 14079 / DFL-11</strain>
    </source>
</reference>
<dbReference type="AlphaFoldDB" id="A0A5E8GUI2"/>
<evidence type="ECO:0000313" key="4">
    <source>
        <dbReference type="EMBL" id="EEE43479.1"/>
    </source>
</evidence>
<dbReference type="PANTHER" id="PTHR21621:SF0">
    <property type="entry name" value="BETA-CITRYLGLUTAMATE SYNTHASE B-RELATED"/>
    <property type="match status" value="1"/>
</dbReference>
<dbReference type="InterPro" id="IPR013815">
    <property type="entry name" value="ATP_grasp_subdomain_1"/>
</dbReference>
<keyword evidence="2" id="KW-0547">Nucleotide-binding</keyword>
<gene>
    <name evidence="4" type="ORF">SADFL11_765</name>
</gene>
<dbReference type="Pfam" id="PF08443">
    <property type="entry name" value="RimK"/>
    <property type="match status" value="1"/>
</dbReference>
<dbReference type="GO" id="GO:0046872">
    <property type="term" value="F:metal ion binding"/>
    <property type="evidence" value="ECO:0007669"/>
    <property type="project" value="InterPro"/>
</dbReference>
<dbReference type="Pfam" id="PF07478">
    <property type="entry name" value="Dala_Dala_lig_C"/>
    <property type="match status" value="1"/>
</dbReference>
<sequence length="331" mass="35841">MEQSPSLPLVRRILADYCNRQGLSLVCDEGSGQAGYIELADGRRRFFRGTHFDLNPLGAAEIADDKAYTLSFLGRDGFTVPDCLLVHGFDVLASLRVHKPEIAAKMHAAEDALHFAETVGYPVFVKPNSGQEGEDVVRLNDQADLQRALDELLMRHSSLLVQKAVRGADLRILVLDGEILLALDRQPVQVEGDGEQTVEQLAIAVAGLNFRDPRVEHELTRQGLGPASIPEEGQAVELLPNKNLSAGAKAKDITNSLAGDLKQTAVSICRSLGLRYAGIDLIAENPEKPGSRYAVLEVNAAPGLNRYAAQGAEELAKVTSVYERVLDALTN</sequence>
<dbReference type="PROSITE" id="PS50975">
    <property type="entry name" value="ATP_GRASP"/>
    <property type="match status" value="1"/>
</dbReference>
<dbReference type="InterPro" id="IPR011095">
    <property type="entry name" value="Dala_Dala_lig_C"/>
</dbReference>
<evidence type="ECO:0000259" key="3">
    <source>
        <dbReference type="PROSITE" id="PS50975"/>
    </source>
</evidence>
<dbReference type="PANTHER" id="PTHR21621">
    <property type="entry name" value="RIBOSOMAL PROTEIN S6 MODIFICATION PROTEIN"/>
    <property type="match status" value="1"/>
</dbReference>
<proteinExistence type="predicted"/>
<dbReference type="InterPro" id="IPR013651">
    <property type="entry name" value="ATP-grasp_RimK-type"/>
</dbReference>
<evidence type="ECO:0000256" key="1">
    <source>
        <dbReference type="ARBA" id="ARBA00022598"/>
    </source>
</evidence>
<reference evidence="4 5" key="2">
    <citation type="submission" date="2013-04" db="EMBL/GenBank/DDBJ databases">
        <authorList>
            <person name="Fiebig A."/>
            <person name="Pradella S."/>
            <person name="Wagner-Doebler I."/>
        </authorList>
    </citation>
    <scope>NUCLEOTIDE SEQUENCE [LARGE SCALE GENOMIC DNA]</scope>
    <source>
        <strain evidence="5">DSM 17067 / NCIMB 14079 / DFL-11</strain>
    </source>
</reference>
<keyword evidence="2" id="KW-0067">ATP-binding</keyword>
<protein>
    <submittedName>
        <fullName evidence="4">D-alanine-D-alanine ligase/related ATP-grasp enzyme</fullName>
    </submittedName>
</protein>
<name>A0A5E8GUI2_ROSAD</name>
<comment type="caution">
    <text evidence="4">The sequence shown here is derived from an EMBL/GenBank/DDBJ whole genome shotgun (WGS) entry which is preliminary data.</text>
</comment>
<evidence type="ECO:0000313" key="5">
    <source>
        <dbReference type="Proteomes" id="UP000004703"/>
    </source>
</evidence>
<dbReference type="GO" id="GO:0008716">
    <property type="term" value="F:D-alanine-D-alanine ligase activity"/>
    <property type="evidence" value="ECO:0007669"/>
    <property type="project" value="InterPro"/>
</dbReference>
<dbReference type="Gene3D" id="3.30.1490.20">
    <property type="entry name" value="ATP-grasp fold, A domain"/>
    <property type="match status" value="1"/>
</dbReference>
<evidence type="ECO:0000256" key="2">
    <source>
        <dbReference type="PROSITE-ProRule" id="PRU00409"/>
    </source>
</evidence>
<dbReference type="GO" id="GO:0018169">
    <property type="term" value="F:ribosomal S6-glutamic acid ligase activity"/>
    <property type="evidence" value="ECO:0007669"/>
    <property type="project" value="TreeGrafter"/>
</dbReference>
<dbReference type="InterPro" id="IPR011761">
    <property type="entry name" value="ATP-grasp"/>
</dbReference>
<dbReference type="GO" id="GO:0009432">
    <property type="term" value="P:SOS response"/>
    <property type="evidence" value="ECO:0007669"/>
    <property type="project" value="TreeGrafter"/>
</dbReference>
<dbReference type="EMBL" id="ACCU02000004">
    <property type="protein sequence ID" value="EEE43479.1"/>
    <property type="molecule type" value="Genomic_DNA"/>
</dbReference>